<accession>A0A6P8ATE9</accession>
<dbReference type="RefSeq" id="XP_030978175.1">
    <property type="nucleotide sequence ID" value="XM_031129392.1"/>
</dbReference>
<proteinExistence type="predicted"/>
<evidence type="ECO:0000313" key="3">
    <source>
        <dbReference type="RefSeq" id="XP_030978175.1"/>
    </source>
</evidence>
<gene>
    <name evidence="3" type="ORF">PgNI_09408</name>
</gene>
<dbReference type="GeneID" id="41964300"/>
<protein>
    <submittedName>
        <fullName evidence="3">Uncharacterized protein</fullName>
    </submittedName>
</protein>
<name>A0A6P8ATE9_PYRGI</name>
<keyword evidence="2" id="KW-1185">Reference proteome</keyword>
<reference evidence="3" key="2">
    <citation type="submission" date="2019-10" db="EMBL/GenBank/DDBJ databases">
        <authorList>
            <consortium name="NCBI Genome Project"/>
        </authorList>
    </citation>
    <scope>NUCLEOTIDE SEQUENCE</scope>
    <source>
        <strain evidence="3">NI907</strain>
    </source>
</reference>
<sequence>MGIFHRVASWEFRHRQQEHRPGSHEVLSKLAILANQSVLQLLSGQHATRNIVESAANIATRQCHSIDKYTTKKDELEKCRQLRHGVEHYLGLHIAPRRSTQLKNSKQLDSPEQTKASESLCKKPPCSHKRYSQNQQETELGKRFDPTRRPPTPVAWATSGTYKRLPRHSTRIRTTKAPQPVTIPPCYASGIDYWLGSFWDDNLICQARGTPVLNLVPPPEDDEDVRFWKQRADIWSRPSPSPHDACDKSLLYGNRYERCRKPSKRQAASTDLSACPTVSSPLHVVNLDSGSGVQGDEAQILKKDPINVANPAASDYLTRAKEYPPLTYNGDEWGDELVDSGYYLGIVDQDYRRTTYYDDDLTSLAVKYDTYFCY</sequence>
<evidence type="ECO:0000313" key="2">
    <source>
        <dbReference type="Proteomes" id="UP000515153"/>
    </source>
</evidence>
<feature type="region of interest" description="Disordered" evidence="1">
    <location>
        <begin position="97"/>
        <end position="157"/>
    </location>
</feature>
<evidence type="ECO:0000256" key="1">
    <source>
        <dbReference type="SAM" id="MobiDB-lite"/>
    </source>
</evidence>
<reference evidence="3" key="1">
    <citation type="journal article" date="2019" name="Mol. Biol. Evol.">
        <title>Blast fungal genomes show frequent chromosomal changes, gene gains and losses, and effector gene turnover.</title>
        <authorList>
            <person name="Gomez Luciano L.B."/>
            <person name="Jason Tsai I."/>
            <person name="Chuma I."/>
            <person name="Tosa Y."/>
            <person name="Chen Y.H."/>
            <person name="Li J.Y."/>
            <person name="Li M.Y."/>
            <person name="Jade Lu M.Y."/>
            <person name="Nakayashiki H."/>
            <person name="Li W.H."/>
        </authorList>
    </citation>
    <scope>NUCLEOTIDE SEQUENCE</scope>
    <source>
        <strain evidence="3">NI907</strain>
    </source>
</reference>
<dbReference type="KEGG" id="pgri:PgNI_09408"/>
<feature type="compositionally biased region" description="Basic and acidic residues" evidence="1">
    <location>
        <begin position="139"/>
        <end position="148"/>
    </location>
</feature>
<organism evidence="2 3">
    <name type="scientific">Pyricularia grisea</name>
    <name type="common">Crabgrass-specific blast fungus</name>
    <name type="synonym">Magnaporthe grisea</name>
    <dbReference type="NCBI Taxonomy" id="148305"/>
    <lineage>
        <taxon>Eukaryota</taxon>
        <taxon>Fungi</taxon>
        <taxon>Dikarya</taxon>
        <taxon>Ascomycota</taxon>
        <taxon>Pezizomycotina</taxon>
        <taxon>Sordariomycetes</taxon>
        <taxon>Sordariomycetidae</taxon>
        <taxon>Magnaporthales</taxon>
        <taxon>Pyriculariaceae</taxon>
        <taxon>Pyricularia</taxon>
    </lineage>
</organism>
<dbReference type="Proteomes" id="UP000515153">
    <property type="component" value="Unplaced"/>
</dbReference>
<dbReference type="AlphaFoldDB" id="A0A6P8ATE9"/>
<feature type="compositionally biased region" description="Polar residues" evidence="1">
    <location>
        <begin position="98"/>
        <end position="117"/>
    </location>
</feature>
<reference evidence="3" key="3">
    <citation type="submission" date="2025-08" db="UniProtKB">
        <authorList>
            <consortium name="RefSeq"/>
        </authorList>
    </citation>
    <scope>IDENTIFICATION</scope>
    <source>
        <strain evidence="3">NI907</strain>
    </source>
</reference>